<organism evidence="2 3">
    <name type="scientific">Sporosarcina koreensis</name>
    <dbReference type="NCBI Taxonomy" id="334735"/>
    <lineage>
        <taxon>Bacteria</taxon>
        <taxon>Bacillati</taxon>
        <taxon>Bacillota</taxon>
        <taxon>Bacilli</taxon>
        <taxon>Bacillales</taxon>
        <taxon>Caryophanaceae</taxon>
        <taxon>Sporosarcina</taxon>
    </lineage>
</organism>
<dbReference type="Proteomes" id="UP001596071">
    <property type="component" value="Unassembled WGS sequence"/>
</dbReference>
<dbReference type="EMBL" id="JBHSNP010000011">
    <property type="protein sequence ID" value="MFC5603165.1"/>
    <property type="molecule type" value="Genomic_DNA"/>
</dbReference>
<evidence type="ECO:0000313" key="3">
    <source>
        <dbReference type="Proteomes" id="UP001596071"/>
    </source>
</evidence>
<protein>
    <submittedName>
        <fullName evidence="2">Uncharacterized protein</fullName>
    </submittedName>
</protein>
<feature type="transmembrane region" description="Helical" evidence="1">
    <location>
        <begin position="12"/>
        <end position="30"/>
    </location>
</feature>
<evidence type="ECO:0000256" key="1">
    <source>
        <dbReference type="SAM" id="Phobius"/>
    </source>
</evidence>
<keyword evidence="1" id="KW-0472">Membrane</keyword>
<accession>A0ABW0TYZ2</accession>
<keyword evidence="1" id="KW-0812">Transmembrane</keyword>
<keyword evidence="1" id="KW-1133">Transmembrane helix</keyword>
<proteinExistence type="predicted"/>
<reference evidence="3" key="1">
    <citation type="journal article" date="2019" name="Int. J. Syst. Evol. Microbiol.">
        <title>The Global Catalogue of Microorganisms (GCM) 10K type strain sequencing project: providing services to taxonomists for standard genome sequencing and annotation.</title>
        <authorList>
            <consortium name="The Broad Institute Genomics Platform"/>
            <consortium name="The Broad Institute Genome Sequencing Center for Infectious Disease"/>
            <person name="Wu L."/>
            <person name="Ma J."/>
        </authorList>
    </citation>
    <scope>NUCLEOTIDE SEQUENCE [LARGE SCALE GENOMIC DNA]</scope>
    <source>
        <strain evidence="3">KACC 11299</strain>
    </source>
</reference>
<sequence length="211" mass="23458">MKTVWDSISSHPIFTLIAGLSSLVSLVLSITNDKFFIWVLLTLICAVILLLLFLLNTNSKVLQNTNLVIGQMNTVKLDVFQSSLELELSPTGDFISKSDLFIVVSSVCTPEKVEENPNAIVKLQYPSQIKMKFNLGKGIKKLQGQANNTCSFLVELGKGSQFISLNSILVKNEDEQHFKESSKLIEISVSSECFDKKISLDESIIIENLGW</sequence>
<comment type="caution">
    <text evidence="2">The sequence shown here is derived from an EMBL/GenBank/DDBJ whole genome shotgun (WGS) entry which is preliminary data.</text>
</comment>
<keyword evidence="3" id="KW-1185">Reference proteome</keyword>
<feature type="transmembrane region" description="Helical" evidence="1">
    <location>
        <begin position="36"/>
        <end position="55"/>
    </location>
</feature>
<name>A0ABW0TYZ2_9BACL</name>
<evidence type="ECO:0000313" key="2">
    <source>
        <dbReference type="EMBL" id="MFC5603165.1"/>
    </source>
</evidence>
<gene>
    <name evidence="2" type="ORF">ACFPTP_08000</name>
</gene>
<dbReference type="RefSeq" id="WP_381443475.1">
    <property type="nucleotide sequence ID" value="NZ_JBHSNP010000011.1"/>
</dbReference>